<proteinExistence type="predicted"/>
<protein>
    <submittedName>
        <fullName evidence="9">Undecaprenyl-phosphate alpha-N-acetylglucosaminyl 1-phosphate transferase</fullName>
    </submittedName>
</protein>
<evidence type="ECO:0000256" key="6">
    <source>
        <dbReference type="ARBA" id="ARBA00023136"/>
    </source>
</evidence>
<sequence>MPDLLLHYLNALGIADPLGRGWWTVVLTFVVAAVVTWRSVPGLVRFALRVGWADQPGERRLNTAPLPNVGGLAVFGGVVLALLFALLLRPTVLDDVLLQLLVILFGGSLMVLLGFIDDQYELPALFRLVVQVAVALLLYAGGVRIDATFGSPVDPAFSLGLTVLWIVGITNAVNLLDGVDGLAGGVSLITAVFLLAASAQFEARAAATLLLAAVAGAVLGFLRHNLHPSRIILGDAGAYFLGYVLAATAILGNLKISTVWALVPTALFLAIPILDTTQVVLRRLAVRKNPLAHPGKDHLHHWLLARGLDQHRVAVVLWALTLASGTAAMRAQGMSWTVTLTSAAGAALLLAFASWRRRRAARRGS</sequence>
<feature type="binding site" evidence="7">
    <location>
        <position position="174"/>
    </location>
    <ligand>
        <name>Mg(2+)</name>
        <dbReference type="ChEBI" id="CHEBI:18420"/>
    </ligand>
</feature>
<keyword evidence="3 9" id="KW-0808">Transferase</keyword>
<keyword evidence="4 8" id="KW-0812">Transmembrane</keyword>
<keyword evidence="7" id="KW-0460">Magnesium</keyword>
<dbReference type="PANTHER" id="PTHR22926:SF3">
    <property type="entry name" value="UNDECAPRENYL-PHOSPHATE ALPHA-N-ACETYLGLUCOSAMINYL 1-PHOSPHATE TRANSFERASE"/>
    <property type="match status" value="1"/>
</dbReference>
<dbReference type="OrthoDB" id="9783652at2"/>
<evidence type="ECO:0000256" key="2">
    <source>
        <dbReference type="ARBA" id="ARBA00022475"/>
    </source>
</evidence>
<dbReference type="GO" id="GO:0044038">
    <property type="term" value="P:cell wall macromolecule biosynthetic process"/>
    <property type="evidence" value="ECO:0007669"/>
    <property type="project" value="TreeGrafter"/>
</dbReference>
<feature type="transmembrane region" description="Helical" evidence="8">
    <location>
        <begin position="20"/>
        <end position="40"/>
    </location>
</feature>
<reference evidence="9 10" key="1">
    <citation type="submission" date="2019-07" db="EMBL/GenBank/DDBJ databases">
        <title>Whole genome shotgun sequence of Oceanithermus desulfurans NBRC 100063.</title>
        <authorList>
            <person name="Hosoyama A."/>
            <person name="Uohara A."/>
            <person name="Ohji S."/>
            <person name="Ichikawa N."/>
        </authorList>
    </citation>
    <scope>NUCLEOTIDE SEQUENCE [LARGE SCALE GENOMIC DNA]</scope>
    <source>
        <strain evidence="9 10">NBRC 100063</strain>
    </source>
</reference>
<evidence type="ECO:0000313" key="10">
    <source>
        <dbReference type="Proteomes" id="UP000321827"/>
    </source>
</evidence>
<dbReference type="CDD" id="cd06853">
    <property type="entry name" value="GT_WecA_like"/>
    <property type="match status" value="1"/>
</dbReference>
<feature type="transmembrane region" description="Helical" evidence="8">
    <location>
        <begin position="336"/>
        <end position="355"/>
    </location>
</feature>
<dbReference type="EMBL" id="BJXN01000005">
    <property type="protein sequence ID" value="GEM89518.1"/>
    <property type="molecule type" value="Genomic_DNA"/>
</dbReference>
<dbReference type="Pfam" id="PF00953">
    <property type="entry name" value="Glycos_transf_4"/>
    <property type="match status" value="1"/>
</dbReference>
<feature type="transmembrane region" description="Helical" evidence="8">
    <location>
        <begin position="69"/>
        <end position="90"/>
    </location>
</feature>
<comment type="caution">
    <text evidence="9">The sequence shown here is derived from an EMBL/GenBank/DDBJ whole genome shotgun (WGS) entry which is preliminary data.</text>
</comment>
<evidence type="ECO:0000256" key="1">
    <source>
        <dbReference type="ARBA" id="ARBA00004651"/>
    </source>
</evidence>
<gene>
    <name evidence="9" type="ORF">ODE01S_09520</name>
</gene>
<feature type="transmembrane region" description="Helical" evidence="8">
    <location>
        <begin position="157"/>
        <end position="175"/>
    </location>
</feature>
<dbReference type="AlphaFoldDB" id="A0A511RIP6"/>
<evidence type="ECO:0000256" key="5">
    <source>
        <dbReference type="ARBA" id="ARBA00022989"/>
    </source>
</evidence>
<keyword evidence="2" id="KW-1003">Cell membrane</keyword>
<dbReference type="Proteomes" id="UP000321827">
    <property type="component" value="Unassembled WGS sequence"/>
</dbReference>
<feature type="binding site" evidence="7">
    <location>
        <position position="235"/>
    </location>
    <ligand>
        <name>Mg(2+)</name>
        <dbReference type="ChEBI" id="CHEBI:18420"/>
    </ligand>
</feature>
<feature type="transmembrane region" description="Helical" evidence="8">
    <location>
        <begin position="313"/>
        <end position="330"/>
    </location>
</feature>
<accession>A0A511RIP6</accession>
<feature type="transmembrane region" description="Helical" evidence="8">
    <location>
        <begin position="205"/>
        <end position="222"/>
    </location>
</feature>
<comment type="cofactor">
    <cofactor evidence="7">
        <name>Mg(2+)</name>
        <dbReference type="ChEBI" id="CHEBI:18420"/>
    </cofactor>
</comment>
<feature type="transmembrane region" description="Helical" evidence="8">
    <location>
        <begin position="96"/>
        <end position="116"/>
    </location>
</feature>
<dbReference type="GO" id="GO:0016780">
    <property type="term" value="F:phosphotransferase activity, for other substituted phosphate groups"/>
    <property type="evidence" value="ECO:0007669"/>
    <property type="project" value="InterPro"/>
</dbReference>
<dbReference type="GO" id="GO:0005886">
    <property type="term" value="C:plasma membrane"/>
    <property type="evidence" value="ECO:0007669"/>
    <property type="project" value="UniProtKB-SubCell"/>
</dbReference>
<organism evidence="9 10">
    <name type="scientific">Oceanithermus desulfurans NBRC 100063</name>
    <dbReference type="NCBI Taxonomy" id="1227550"/>
    <lineage>
        <taxon>Bacteria</taxon>
        <taxon>Thermotogati</taxon>
        <taxon>Deinococcota</taxon>
        <taxon>Deinococci</taxon>
        <taxon>Thermales</taxon>
        <taxon>Thermaceae</taxon>
        <taxon>Oceanithermus</taxon>
    </lineage>
</organism>
<evidence type="ECO:0000256" key="7">
    <source>
        <dbReference type="PIRSR" id="PIRSR600715-1"/>
    </source>
</evidence>
<feature type="transmembrane region" description="Helical" evidence="8">
    <location>
        <begin position="258"/>
        <end position="281"/>
    </location>
</feature>
<dbReference type="RefSeq" id="WP_147146407.1">
    <property type="nucleotide sequence ID" value="NZ_BJXN01000005.1"/>
</dbReference>
<comment type="subcellular location">
    <subcellularLocation>
        <location evidence="1">Cell membrane</location>
        <topology evidence="1">Multi-pass membrane protein</topology>
    </subcellularLocation>
</comment>
<evidence type="ECO:0000256" key="3">
    <source>
        <dbReference type="ARBA" id="ARBA00022679"/>
    </source>
</evidence>
<evidence type="ECO:0000256" key="4">
    <source>
        <dbReference type="ARBA" id="ARBA00022692"/>
    </source>
</evidence>
<keyword evidence="5 8" id="KW-1133">Transmembrane helix</keyword>
<name>A0A511RIP6_9DEIN</name>
<keyword evidence="6 8" id="KW-0472">Membrane</keyword>
<dbReference type="GO" id="GO:0046872">
    <property type="term" value="F:metal ion binding"/>
    <property type="evidence" value="ECO:0007669"/>
    <property type="project" value="UniProtKB-KW"/>
</dbReference>
<dbReference type="PANTHER" id="PTHR22926">
    <property type="entry name" value="PHOSPHO-N-ACETYLMURAMOYL-PENTAPEPTIDE-TRANSFERASE"/>
    <property type="match status" value="1"/>
</dbReference>
<evidence type="ECO:0000313" key="9">
    <source>
        <dbReference type="EMBL" id="GEM89518.1"/>
    </source>
</evidence>
<evidence type="ECO:0000256" key="8">
    <source>
        <dbReference type="SAM" id="Phobius"/>
    </source>
</evidence>
<dbReference type="GO" id="GO:0071555">
    <property type="term" value="P:cell wall organization"/>
    <property type="evidence" value="ECO:0007669"/>
    <property type="project" value="TreeGrafter"/>
</dbReference>
<feature type="transmembrane region" description="Helical" evidence="8">
    <location>
        <begin position="128"/>
        <end position="145"/>
    </location>
</feature>
<feature type="transmembrane region" description="Helical" evidence="8">
    <location>
        <begin position="182"/>
        <end position="199"/>
    </location>
</feature>
<feature type="transmembrane region" description="Helical" evidence="8">
    <location>
        <begin position="231"/>
        <end position="252"/>
    </location>
</feature>
<dbReference type="InterPro" id="IPR000715">
    <property type="entry name" value="Glycosyl_transferase_4"/>
</dbReference>
<dbReference type="GO" id="GO:0009103">
    <property type="term" value="P:lipopolysaccharide biosynthetic process"/>
    <property type="evidence" value="ECO:0007669"/>
    <property type="project" value="TreeGrafter"/>
</dbReference>
<keyword evidence="7" id="KW-0479">Metal-binding</keyword>